<dbReference type="PANTHER" id="PTHR34448">
    <property type="entry name" value="AMINOPEPTIDASE"/>
    <property type="match status" value="1"/>
</dbReference>
<sequence length="696" mass="79724">MDYRDLFKEENAGISQRYDLVMERIAGICQEKQVQAPFLDYFEKMAAFITKMGQLYARFDETRDLSWVKNYSQEDLKALDKDLYGDIFPENYGKSYGNPEYAASVLGETFGPLLSFVYAELRSMIVYAWEGRKTDMTIAAELFMEIYSCFESEELPTYQELKKIVYWYVSDYSDVTMEYFLREQMDDSLSFMKDIICGADLSDERYLYLYGEHVSENELSLARFMNRLSQEEILAMADTFVDGFIRGFQVMRMDLSVKNSVCIRAHMGFERVLRESIKKFEAQGLKVHIFRNPAASINKRAVRYGFLGTSPNPQYDYDHRQDNALYMDKALNERRLSVLRVIYEKYKDALAGYAGPAVMEVFGEEPFVPEIHSHALKLDKKQQELSIRYSSQSARLSSQYMDENNMSFTIIAYPVPEIGKDFEEIFRETVKINTLDNSLYSRIQQTLIDALDQADFVHVKGMPGKNHTDITVRLRSLKDPQKETKFENCVADVNIPAGEVFTSPVLDGTNGTLHVSSVYLNGYNFKDLSITLKDGMAEQYTCGNFSTEDENKTYIKENILKNHESLPLGEFAIGTNTTAYVMAQKYQIIQKLPILIVEKTGPHFALGDTCYSRSEDHAVYNPDGKEIIARSNAISDLRTTQPDQAYFNCHTDITIPYDEIGEIGAILPDGQKILLIQNGRFVLPGTQALNEAFDEV</sequence>
<dbReference type="EMBL" id="DVIT01000023">
    <property type="protein sequence ID" value="HIS47120.1"/>
    <property type="molecule type" value="Genomic_DNA"/>
</dbReference>
<comment type="caution">
    <text evidence="2">The sequence shown here is derived from an EMBL/GenBank/DDBJ whole genome shotgun (WGS) entry which is preliminary data.</text>
</comment>
<keyword evidence="2" id="KW-0031">Aminopeptidase</keyword>
<proteinExistence type="predicted"/>
<dbReference type="GO" id="GO:0006508">
    <property type="term" value="P:proteolysis"/>
    <property type="evidence" value="ECO:0007669"/>
    <property type="project" value="InterPro"/>
</dbReference>
<dbReference type="SUPFAM" id="SSF144052">
    <property type="entry name" value="Thermophilic metalloprotease-like"/>
    <property type="match status" value="1"/>
</dbReference>
<name>A0A9D1F3W1_9FIRM</name>
<keyword evidence="2" id="KW-0645">Protease</keyword>
<dbReference type="Proteomes" id="UP000823927">
    <property type="component" value="Unassembled WGS sequence"/>
</dbReference>
<dbReference type="InterPro" id="IPR052170">
    <property type="entry name" value="M29_Exopeptidase"/>
</dbReference>
<reference evidence="2" key="2">
    <citation type="journal article" date="2021" name="PeerJ">
        <title>Extensive microbial diversity within the chicken gut microbiome revealed by metagenomics and culture.</title>
        <authorList>
            <person name="Gilroy R."/>
            <person name="Ravi A."/>
            <person name="Getino M."/>
            <person name="Pursley I."/>
            <person name="Horton D.L."/>
            <person name="Alikhan N.F."/>
            <person name="Baker D."/>
            <person name="Gharbi K."/>
            <person name="Hall N."/>
            <person name="Watson M."/>
            <person name="Adriaenssens E.M."/>
            <person name="Foster-Nyarko E."/>
            <person name="Jarju S."/>
            <person name="Secka A."/>
            <person name="Antonio M."/>
            <person name="Oren A."/>
            <person name="Chaudhuri R.R."/>
            <person name="La Ragione R."/>
            <person name="Hildebrand F."/>
            <person name="Pallen M.J."/>
        </authorList>
    </citation>
    <scope>NUCLEOTIDE SEQUENCE</scope>
    <source>
        <strain evidence="2">CHK178-757</strain>
    </source>
</reference>
<keyword evidence="2" id="KW-0378">Hydrolase</keyword>
<dbReference type="AlphaFoldDB" id="A0A9D1F3W1"/>
<evidence type="ECO:0000256" key="1">
    <source>
        <dbReference type="ARBA" id="ARBA00022723"/>
    </source>
</evidence>
<dbReference type="GO" id="GO:0004177">
    <property type="term" value="F:aminopeptidase activity"/>
    <property type="evidence" value="ECO:0007669"/>
    <property type="project" value="UniProtKB-KW"/>
</dbReference>
<dbReference type="InterPro" id="IPR000787">
    <property type="entry name" value="Peptidase_M29"/>
</dbReference>
<organism evidence="2 3">
    <name type="scientific">Candidatus Scybalocola faecigallinarum</name>
    <dbReference type="NCBI Taxonomy" id="2840941"/>
    <lineage>
        <taxon>Bacteria</taxon>
        <taxon>Bacillati</taxon>
        <taxon>Bacillota</taxon>
        <taxon>Clostridia</taxon>
        <taxon>Lachnospirales</taxon>
        <taxon>Lachnospiraceae</taxon>
        <taxon>Lachnospiraceae incertae sedis</taxon>
        <taxon>Candidatus Scybalocola (ex Gilroy et al. 2021)</taxon>
    </lineage>
</organism>
<accession>A0A9D1F3W1</accession>
<dbReference type="Pfam" id="PF02073">
    <property type="entry name" value="Peptidase_M29"/>
    <property type="match status" value="1"/>
</dbReference>
<dbReference type="GO" id="GO:0046872">
    <property type="term" value="F:metal ion binding"/>
    <property type="evidence" value="ECO:0007669"/>
    <property type="project" value="UniProtKB-KW"/>
</dbReference>
<dbReference type="PANTHER" id="PTHR34448:SF1">
    <property type="entry name" value="BLL6088 PROTEIN"/>
    <property type="match status" value="1"/>
</dbReference>
<keyword evidence="1" id="KW-0479">Metal-binding</keyword>
<protein>
    <submittedName>
        <fullName evidence="2">Aminopeptidase</fullName>
    </submittedName>
</protein>
<reference evidence="2" key="1">
    <citation type="submission" date="2020-10" db="EMBL/GenBank/DDBJ databases">
        <authorList>
            <person name="Gilroy R."/>
        </authorList>
    </citation>
    <scope>NUCLEOTIDE SEQUENCE</scope>
    <source>
        <strain evidence="2">CHK178-757</strain>
    </source>
</reference>
<gene>
    <name evidence="2" type="ORF">IAB46_06085</name>
</gene>
<evidence type="ECO:0000313" key="3">
    <source>
        <dbReference type="Proteomes" id="UP000823927"/>
    </source>
</evidence>
<evidence type="ECO:0000313" key="2">
    <source>
        <dbReference type="EMBL" id="HIS47120.1"/>
    </source>
</evidence>